<dbReference type="PATRIC" id="fig|1454003.3.peg.2115"/>
<proteinExistence type="predicted"/>
<name>A0A011PSH0_9PROT</name>
<dbReference type="STRING" id="1454003.AW10_02077"/>
<organism evidence="1 2">
    <name type="scientific">Candidatus Accumulibacter appositus</name>
    <dbReference type="NCBI Taxonomy" id="1454003"/>
    <lineage>
        <taxon>Bacteria</taxon>
        <taxon>Pseudomonadati</taxon>
        <taxon>Pseudomonadota</taxon>
        <taxon>Betaproteobacteria</taxon>
        <taxon>Candidatus Accumulibacter</taxon>
    </lineage>
</organism>
<gene>
    <name evidence="1" type="ORF">AW10_02077</name>
</gene>
<dbReference type="EMBL" id="JEMX01000044">
    <property type="protein sequence ID" value="EXI79932.1"/>
    <property type="molecule type" value="Genomic_DNA"/>
</dbReference>
<evidence type="ECO:0000313" key="1">
    <source>
        <dbReference type="EMBL" id="EXI79932.1"/>
    </source>
</evidence>
<protein>
    <submittedName>
        <fullName evidence="1">Uncharacterized protein</fullName>
    </submittedName>
</protein>
<dbReference type="AlphaFoldDB" id="A0A011PSH0"/>
<comment type="caution">
    <text evidence="1">The sequence shown here is derived from an EMBL/GenBank/DDBJ whole genome shotgun (WGS) entry which is preliminary data.</text>
</comment>
<dbReference type="Proteomes" id="UP000021816">
    <property type="component" value="Unassembled WGS sequence"/>
</dbReference>
<accession>A0A011PSH0</accession>
<sequence>MPPDERVDALEYLDILREAVVARIDWRSVFAGYSGPRG</sequence>
<reference evidence="1 2" key="1">
    <citation type="submission" date="2014-02" db="EMBL/GenBank/DDBJ databases">
        <title>Expanding our view of genomic diversity in Candidatus Accumulibacter clades.</title>
        <authorList>
            <person name="Skennerton C.T."/>
            <person name="Barr J.J."/>
            <person name="Slater F.R."/>
            <person name="Bond P.L."/>
            <person name="Tyson G.W."/>
        </authorList>
    </citation>
    <scope>NUCLEOTIDE SEQUENCE [LARGE SCALE GENOMIC DNA]</scope>
    <source>
        <strain evidence="2">BA-92</strain>
    </source>
</reference>
<evidence type="ECO:0000313" key="2">
    <source>
        <dbReference type="Proteomes" id="UP000021816"/>
    </source>
</evidence>